<dbReference type="InterPro" id="IPR000719">
    <property type="entry name" value="Prot_kinase_dom"/>
</dbReference>
<dbReference type="EMBL" id="JBEFKJ010000032">
    <property type="protein sequence ID" value="KAL2038391.1"/>
    <property type="molecule type" value="Genomic_DNA"/>
</dbReference>
<feature type="domain" description="Protein kinase" evidence="6">
    <location>
        <begin position="11"/>
        <end position="361"/>
    </location>
</feature>
<keyword evidence="2" id="KW-0808">Transferase</keyword>
<organism evidence="7 8">
    <name type="scientific">Stereocaulon virgatum</name>
    <dbReference type="NCBI Taxonomy" id="373712"/>
    <lineage>
        <taxon>Eukaryota</taxon>
        <taxon>Fungi</taxon>
        <taxon>Dikarya</taxon>
        <taxon>Ascomycota</taxon>
        <taxon>Pezizomycotina</taxon>
        <taxon>Lecanoromycetes</taxon>
        <taxon>OSLEUM clade</taxon>
        <taxon>Lecanoromycetidae</taxon>
        <taxon>Lecanorales</taxon>
        <taxon>Lecanorineae</taxon>
        <taxon>Stereocaulaceae</taxon>
        <taxon>Stereocaulon</taxon>
    </lineage>
</organism>
<dbReference type="Pfam" id="PF00069">
    <property type="entry name" value="Pkinase"/>
    <property type="match status" value="2"/>
</dbReference>
<evidence type="ECO:0000256" key="3">
    <source>
        <dbReference type="ARBA" id="ARBA00022741"/>
    </source>
</evidence>
<dbReference type="Gene3D" id="1.10.510.10">
    <property type="entry name" value="Transferase(Phosphotransferase) domain 1"/>
    <property type="match status" value="1"/>
</dbReference>
<evidence type="ECO:0000313" key="7">
    <source>
        <dbReference type="EMBL" id="KAL2038391.1"/>
    </source>
</evidence>
<keyword evidence="5" id="KW-0067">ATP-binding</keyword>
<evidence type="ECO:0000256" key="4">
    <source>
        <dbReference type="ARBA" id="ARBA00022777"/>
    </source>
</evidence>
<sequence>MPQTTNYEFAYAFSGEDRWGGYATVWLAKDFMLSRHVAIKILVSELWHDNHEIRILEHLLHGPASHPGKKHIIQLLDRFEHEGPNGTHQCLVFEPLGPSIVSEAESYTSNRLPGKVAWEASRQTIQALAYIHANGIAHGDLHPGNIVFANTTTSYQSDTDLLKSLDEPQMSDVIPSSGHSLTAQVPKYLVLPTSPPFVARDFESCQVKLVDFGEAFSVGQQRQIRCPLVFRAPEAVLTSQWDLQVDIWSLGYTIFELVVGYPPFDNFMPNKDDLIREWVSMFGELPEEWREGLPSPRATEDLESERVTLRDWLHETYFDDDKKQDFSKADIDSLDTLLQSVMQYYPSDRPRASDLLNHTWFQRNPFTA</sequence>
<evidence type="ECO:0000259" key="6">
    <source>
        <dbReference type="PROSITE" id="PS50011"/>
    </source>
</evidence>
<dbReference type="PANTHER" id="PTHR45646:SF11">
    <property type="entry name" value="SERINE_THREONINE-PROTEIN KINASE DOA"/>
    <property type="match status" value="1"/>
</dbReference>
<dbReference type="PROSITE" id="PS50011">
    <property type="entry name" value="PROTEIN_KINASE_DOM"/>
    <property type="match status" value="1"/>
</dbReference>
<reference evidence="7 8" key="1">
    <citation type="submission" date="2024-09" db="EMBL/GenBank/DDBJ databases">
        <title>Rethinking Asexuality: The Enigmatic Case of Functional Sexual Genes in Lepraria (Stereocaulaceae).</title>
        <authorList>
            <person name="Doellman M."/>
            <person name="Sun Y."/>
            <person name="Barcenas-Pena A."/>
            <person name="Lumbsch H.T."/>
            <person name="Grewe F."/>
        </authorList>
    </citation>
    <scope>NUCLEOTIDE SEQUENCE [LARGE SCALE GENOMIC DNA]</scope>
    <source>
        <strain evidence="7 8">Mercado 3170</strain>
    </source>
</reference>
<dbReference type="SUPFAM" id="SSF56112">
    <property type="entry name" value="Protein kinase-like (PK-like)"/>
    <property type="match status" value="1"/>
</dbReference>
<dbReference type="InterPro" id="IPR051175">
    <property type="entry name" value="CLK_kinases"/>
</dbReference>
<protein>
    <recommendedName>
        <fullName evidence="6">Protein kinase domain-containing protein</fullName>
    </recommendedName>
</protein>
<dbReference type="InterPro" id="IPR011009">
    <property type="entry name" value="Kinase-like_dom_sf"/>
</dbReference>
<evidence type="ECO:0000256" key="5">
    <source>
        <dbReference type="ARBA" id="ARBA00022840"/>
    </source>
</evidence>
<evidence type="ECO:0000256" key="2">
    <source>
        <dbReference type="ARBA" id="ARBA00022679"/>
    </source>
</evidence>
<dbReference type="SMART" id="SM00220">
    <property type="entry name" value="S_TKc"/>
    <property type="match status" value="1"/>
</dbReference>
<keyword evidence="3" id="KW-0547">Nucleotide-binding</keyword>
<dbReference type="Gene3D" id="3.30.200.20">
    <property type="entry name" value="Phosphorylase Kinase, domain 1"/>
    <property type="match status" value="1"/>
</dbReference>
<dbReference type="PANTHER" id="PTHR45646">
    <property type="entry name" value="SERINE/THREONINE-PROTEIN KINASE DOA-RELATED"/>
    <property type="match status" value="1"/>
</dbReference>
<evidence type="ECO:0000313" key="8">
    <source>
        <dbReference type="Proteomes" id="UP001590950"/>
    </source>
</evidence>
<keyword evidence="8" id="KW-1185">Reference proteome</keyword>
<accession>A0ABR4A0A0</accession>
<proteinExistence type="predicted"/>
<gene>
    <name evidence="7" type="ORF">N7G274_008730</name>
</gene>
<evidence type="ECO:0000256" key="1">
    <source>
        <dbReference type="ARBA" id="ARBA00022527"/>
    </source>
</evidence>
<name>A0ABR4A0A0_9LECA</name>
<keyword evidence="1" id="KW-0723">Serine/threonine-protein kinase</keyword>
<dbReference type="Proteomes" id="UP001590950">
    <property type="component" value="Unassembled WGS sequence"/>
</dbReference>
<comment type="caution">
    <text evidence="7">The sequence shown here is derived from an EMBL/GenBank/DDBJ whole genome shotgun (WGS) entry which is preliminary data.</text>
</comment>
<keyword evidence="4" id="KW-0418">Kinase</keyword>